<name>A0A1U7YDV3_NICSY</name>
<protein>
    <submittedName>
        <fullName evidence="9">Uncharacterized protein LOC104247061</fullName>
    </submittedName>
</protein>
<keyword evidence="8" id="KW-1185">Reference proteome</keyword>
<keyword evidence="4" id="KW-0255">Endonuclease</keyword>
<keyword evidence="6" id="KW-0695">RNA-directed DNA polymerase</keyword>
<dbReference type="PANTHER" id="PTHR34072:SF57">
    <property type="entry name" value="RNA-DIRECTED DNA POLYMERASE"/>
    <property type="match status" value="1"/>
</dbReference>
<evidence type="ECO:0000259" key="7">
    <source>
        <dbReference type="Pfam" id="PF17917"/>
    </source>
</evidence>
<dbReference type="Pfam" id="PF17917">
    <property type="entry name" value="RT_RNaseH"/>
    <property type="match status" value="1"/>
</dbReference>
<keyword evidence="2" id="KW-0548">Nucleotidyltransferase</keyword>
<keyword evidence="3" id="KW-0540">Nuclease</keyword>
<dbReference type="STRING" id="4096.A0A1U7YDV3"/>
<accession>A0A1U7YDV3</accession>
<dbReference type="InterPro" id="IPR043502">
    <property type="entry name" value="DNA/RNA_pol_sf"/>
</dbReference>
<evidence type="ECO:0000256" key="3">
    <source>
        <dbReference type="ARBA" id="ARBA00022722"/>
    </source>
</evidence>
<reference evidence="8" key="1">
    <citation type="journal article" date="2013" name="Genome Biol.">
        <title>Reference genomes and transcriptomes of Nicotiana sylvestris and Nicotiana tomentosiformis.</title>
        <authorList>
            <person name="Sierro N."/>
            <person name="Battey J.N."/>
            <person name="Ouadi S."/>
            <person name="Bovet L."/>
            <person name="Goepfert S."/>
            <person name="Bakaher N."/>
            <person name="Peitsch M.C."/>
            <person name="Ivanov N.V."/>
        </authorList>
    </citation>
    <scope>NUCLEOTIDE SEQUENCE [LARGE SCALE GENOMIC DNA]</scope>
</reference>
<keyword evidence="1" id="KW-0808">Transferase</keyword>
<gene>
    <name evidence="9" type="primary">LOC104247061</name>
</gene>
<evidence type="ECO:0000256" key="4">
    <source>
        <dbReference type="ARBA" id="ARBA00022759"/>
    </source>
</evidence>
<dbReference type="InterPro" id="IPR041373">
    <property type="entry name" value="RT_RNaseH"/>
</dbReference>
<dbReference type="RefSeq" id="XP_009801308.1">
    <property type="nucleotide sequence ID" value="XM_009803006.1"/>
</dbReference>
<evidence type="ECO:0000256" key="2">
    <source>
        <dbReference type="ARBA" id="ARBA00022695"/>
    </source>
</evidence>
<dbReference type="GO" id="GO:0003964">
    <property type="term" value="F:RNA-directed DNA polymerase activity"/>
    <property type="evidence" value="ECO:0007669"/>
    <property type="project" value="UniProtKB-KW"/>
</dbReference>
<organism evidence="8 9">
    <name type="scientific">Nicotiana sylvestris</name>
    <name type="common">Wood tobacco</name>
    <name type="synonym">South American tobacco</name>
    <dbReference type="NCBI Taxonomy" id="4096"/>
    <lineage>
        <taxon>Eukaryota</taxon>
        <taxon>Viridiplantae</taxon>
        <taxon>Streptophyta</taxon>
        <taxon>Embryophyta</taxon>
        <taxon>Tracheophyta</taxon>
        <taxon>Spermatophyta</taxon>
        <taxon>Magnoliopsida</taxon>
        <taxon>eudicotyledons</taxon>
        <taxon>Gunneridae</taxon>
        <taxon>Pentapetalae</taxon>
        <taxon>asterids</taxon>
        <taxon>lamiids</taxon>
        <taxon>Solanales</taxon>
        <taxon>Solanaceae</taxon>
        <taxon>Nicotianoideae</taxon>
        <taxon>Nicotianeae</taxon>
        <taxon>Nicotiana</taxon>
    </lineage>
</organism>
<proteinExistence type="predicted"/>
<dbReference type="AlphaFoldDB" id="A0A1U7YDV3"/>
<dbReference type="GO" id="GO:0016787">
    <property type="term" value="F:hydrolase activity"/>
    <property type="evidence" value="ECO:0007669"/>
    <property type="project" value="UniProtKB-KW"/>
</dbReference>
<reference evidence="9" key="2">
    <citation type="submission" date="2025-08" db="UniProtKB">
        <authorList>
            <consortium name="RefSeq"/>
        </authorList>
    </citation>
    <scope>IDENTIFICATION</scope>
    <source>
        <tissue evidence="9">Leaf</tissue>
    </source>
</reference>
<dbReference type="eggNOG" id="KOG0017">
    <property type="taxonomic scope" value="Eukaryota"/>
</dbReference>
<dbReference type="SUPFAM" id="SSF56672">
    <property type="entry name" value="DNA/RNA polymerases"/>
    <property type="match status" value="1"/>
</dbReference>
<feature type="domain" description="Reverse transcriptase RNase H-like" evidence="7">
    <location>
        <begin position="1"/>
        <end position="61"/>
    </location>
</feature>
<evidence type="ECO:0000256" key="1">
    <source>
        <dbReference type="ARBA" id="ARBA00022679"/>
    </source>
</evidence>
<keyword evidence="5" id="KW-0378">Hydrolase</keyword>
<sequence length="131" mass="14888">MNNAQVNYTVTEKELFAIVFAIEKCCPYLMGAKVIVHTDHAALHYLMSKKDYKARLMIWIDLQLTLVAIYYRKWLDLGDVVILQRGWVNPSEAEATTERAPELAKSSSYVSFMEASEGISVQEQPDSQSQP</sequence>
<evidence type="ECO:0000313" key="8">
    <source>
        <dbReference type="Proteomes" id="UP000189701"/>
    </source>
</evidence>
<evidence type="ECO:0000256" key="5">
    <source>
        <dbReference type="ARBA" id="ARBA00022801"/>
    </source>
</evidence>
<dbReference type="Proteomes" id="UP000189701">
    <property type="component" value="Unplaced"/>
</dbReference>
<dbReference type="PANTHER" id="PTHR34072">
    <property type="entry name" value="ENZYMATIC POLYPROTEIN-RELATED"/>
    <property type="match status" value="1"/>
</dbReference>
<dbReference type="GO" id="GO:0004519">
    <property type="term" value="F:endonuclease activity"/>
    <property type="evidence" value="ECO:0007669"/>
    <property type="project" value="UniProtKB-KW"/>
</dbReference>
<evidence type="ECO:0000313" key="9">
    <source>
        <dbReference type="RefSeq" id="XP_009801308.1"/>
    </source>
</evidence>
<evidence type="ECO:0000256" key="6">
    <source>
        <dbReference type="ARBA" id="ARBA00022918"/>
    </source>
</evidence>